<dbReference type="AlphaFoldDB" id="A0A7X1B086"/>
<dbReference type="PRINTS" id="PR00743">
    <property type="entry name" value="GLHYDRLASE36"/>
</dbReference>
<keyword evidence="2" id="KW-1185">Reference proteome</keyword>
<name>A0A7X1B086_9BACT</name>
<dbReference type="InterPro" id="IPR017853">
    <property type="entry name" value="GH"/>
</dbReference>
<reference evidence="1 2" key="1">
    <citation type="submission" date="2020-07" db="EMBL/GenBank/DDBJ databases">
        <authorList>
            <person name="Feng X."/>
        </authorList>
    </citation>
    <scope>NUCLEOTIDE SEQUENCE [LARGE SCALE GENOMIC DNA]</scope>
    <source>
        <strain evidence="1 2">JCM14086</strain>
    </source>
</reference>
<organism evidence="1 2">
    <name type="scientific">Puniceicoccus vermicola</name>
    <dbReference type="NCBI Taxonomy" id="388746"/>
    <lineage>
        <taxon>Bacteria</taxon>
        <taxon>Pseudomonadati</taxon>
        <taxon>Verrucomicrobiota</taxon>
        <taxon>Opitutia</taxon>
        <taxon>Puniceicoccales</taxon>
        <taxon>Puniceicoccaceae</taxon>
        <taxon>Puniceicoccus</taxon>
    </lineage>
</organism>
<dbReference type="CDD" id="cd14791">
    <property type="entry name" value="GH36"/>
    <property type="match status" value="1"/>
</dbReference>
<accession>A0A7X1B086</accession>
<protein>
    <submittedName>
        <fullName evidence="1">Alpha-galactosidase</fullName>
    </submittedName>
</protein>
<sequence length="710" mass="80645">MRTEFNLILDTEENGLHIVIEKGPDHAARLLHFSSLPFEANTVSDDERLRRRYTLVEVHCTGENQHDHHGGKHTGSNCGGNLPRFVALRDSGNAQGRKLEIEQVSDRLLIVSHIQFFDGIPVARCWTELTNTADVSVGIEYVASFALVGITKEQGAEVMEDAFLHVAHNSWKSEFQWRRNSLAELGLTPMSEPGFSLKSLAFSNTGTWAAKEFLPMGIFETPRRCHFLFWQIESHASWHWEVGDISKQLYLHLSGPTERENQWWKNLQPGESFASIPVAVGACTGKIDAAFNHLNTYRRTLRRDHFDNHKLPVVFNDYMNCLRGDPTTEKLLPLIDKAAAAGAEYFVIDAGWYHDGPWWSGVGEWLPAKKRFPGGIEEPLDYIREKGMEPGLWLEIERVGINCRLATEWPDECFFVRHGLRVVDHDSLQLDFRHPKVRAHADEVVRRVVEQYGCKFIKMDYNIEIGPGTEVDADSFGDGLVGHQRAYRAWLTSIFERYPDLVIENCSSGAMRMTYGLMDLHTTSSTTDSEDYLMNARISINSGTAVCPEQAGVWAYPLMDATEESVIMNMVSAMSWRIYLSGQMQSMQGVRLCLIREAVECYKSYRERIPEAELIWPLGLPRHNSGWGAFGLRWGDEILLSVWRFEGEDATVDLLLNYDGFGSRPLCADCVYPKERPVPTNWAPATSIFSVTLPEKKMARIYRLKCQIAS</sequence>
<comment type="caution">
    <text evidence="1">The sequence shown here is derived from an EMBL/GenBank/DDBJ whole genome shotgun (WGS) entry which is preliminary data.</text>
</comment>
<dbReference type="SUPFAM" id="SSF51445">
    <property type="entry name" value="(Trans)glycosidases"/>
    <property type="match status" value="1"/>
</dbReference>
<dbReference type="InterPro" id="IPR013785">
    <property type="entry name" value="Aldolase_TIM"/>
</dbReference>
<dbReference type="Gene3D" id="2.70.98.60">
    <property type="entry name" value="alpha-galactosidase from lactobacil brevis"/>
    <property type="match status" value="1"/>
</dbReference>
<dbReference type="Gene3D" id="3.20.20.70">
    <property type="entry name" value="Aldolase class I"/>
    <property type="match status" value="1"/>
</dbReference>
<dbReference type="RefSeq" id="WP_185693853.1">
    <property type="nucleotide sequence ID" value="NZ_JACHVA010000124.1"/>
</dbReference>
<dbReference type="GO" id="GO:0016052">
    <property type="term" value="P:carbohydrate catabolic process"/>
    <property type="evidence" value="ECO:0007669"/>
    <property type="project" value="InterPro"/>
</dbReference>
<dbReference type="GO" id="GO:0004557">
    <property type="term" value="F:alpha-galactosidase activity"/>
    <property type="evidence" value="ECO:0007669"/>
    <property type="project" value="InterPro"/>
</dbReference>
<dbReference type="InterPro" id="IPR038417">
    <property type="entry name" value="Alpga-gal_N_sf"/>
</dbReference>
<gene>
    <name evidence="1" type="ORF">H5P30_15675</name>
</gene>
<evidence type="ECO:0000313" key="2">
    <source>
        <dbReference type="Proteomes" id="UP000525652"/>
    </source>
</evidence>
<dbReference type="Proteomes" id="UP000525652">
    <property type="component" value="Unassembled WGS sequence"/>
</dbReference>
<dbReference type="InterPro" id="IPR002252">
    <property type="entry name" value="Glyco_hydro_36"/>
</dbReference>
<evidence type="ECO:0000313" key="1">
    <source>
        <dbReference type="EMBL" id="MBC2603221.1"/>
    </source>
</evidence>
<dbReference type="Pfam" id="PF02065">
    <property type="entry name" value="Melibiase"/>
    <property type="match status" value="1"/>
</dbReference>
<dbReference type="EMBL" id="JACHVA010000124">
    <property type="protein sequence ID" value="MBC2603221.1"/>
    <property type="molecule type" value="Genomic_DNA"/>
</dbReference>
<proteinExistence type="predicted"/>